<evidence type="ECO:0000256" key="3">
    <source>
        <dbReference type="ARBA" id="ARBA00055063"/>
    </source>
</evidence>
<dbReference type="STRING" id="55661.A0A091FSY0"/>
<keyword evidence="8" id="KW-1185">Reference proteome</keyword>
<gene>
    <name evidence="7" type="ORF">N303_00561</name>
</gene>
<keyword evidence="2" id="KW-0175">Coiled coil</keyword>
<dbReference type="Pfam" id="PF02759">
    <property type="entry name" value="RUN"/>
    <property type="match status" value="1"/>
</dbReference>
<protein>
    <recommendedName>
        <fullName evidence="4">RUN domain-containing protein 1</fullName>
    </recommendedName>
</protein>
<evidence type="ECO:0000256" key="2">
    <source>
        <dbReference type="ARBA" id="ARBA00023054"/>
    </source>
</evidence>
<accession>A0A091FSY0</accession>
<sequence length="444" mass="49736">QSEREKQEQIEVRKEKQRELILQLKTQLDDLETFAYQEGSYDSLPQSVVMERQRMIINELINKLDMDLSEDVATLSPEELRQRVDAAIAQIVNPARVKEQLVEQLKTQIRDLEMFISFIQDEVGGSGKAEDEHCECAGKKEGNGSYKPNSRPSGNRVSPEDARKMRETGLHLMRRVLAVLQIFAVSQFGCATGQVPRSLWQKDQASRDYSPLIRKLELAVERVRQLAVRHQQEDHALGSPGLQDVPSGGRDELTLAVRKELTIALRDLMAHGLYASSQGMSLVLAPIACLIPAFTSSPQAMHPWELFVKYYNAKNGQAFVESPARKLSQSFALPVTGGVAVTPKQSLLTAIHTVLAEHDPFKRSADSELKALVCLALNEQRLVSWVNLICKSGALVQSHYQPWSYMANTGFEGALNLLSRLSNLKFHLPVDLAVRQLKNIKDAF</sequence>
<dbReference type="PANTHER" id="PTHR47194">
    <property type="entry name" value="SORTING NEXIN-29-RELATED"/>
    <property type="match status" value="1"/>
</dbReference>
<dbReference type="SMART" id="SM00593">
    <property type="entry name" value="RUN"/>
    <property type="match status" value="1"/>
</dbReference>
<proteinExistence type="predicted"/>
<reference evidence="7 8" key="1">
    <citation type="submission" date="2014-04" db="EMBL/GenBank/DDBJ databases">
        <title>Genome evolution of avian class.</title>
        <authorList>
            <person name="Zhang G."/>
            <person name="Li C."/>
        </authorList>
    </citation>
    <scope>NUCLEOTIDE SEQUENCE [LARGE SCALE GENOMIC DNA]</scope>
    <source>
        <strain evidence="7">BGI_N303</strain>
    </source>
</reference>
<dbReference type="InterPro" id="IPR004012">
    <property type="entry name" value="Run_dom"/>
</dbReference>
<dbReference type="Gene3D" id="1.20.58.900">
    <property type="match status" value="1"/>
</dbReference>
<evidence type="ECO:0000256" key="5">
    <source>
        <dbReference type="SAM" id="MobiDB-lite"/>
    </source>
</evidence>
<name>A0A091FSY0_CUCCA</name>
<feature type="non-terminal residue" evidence="7">
    <location>
        <position position="1"/>
    </location>
</feature>
<evidence type="ECO:0000313" key="7">
    <source>
        <dbReference type="EMBL" id="KFO72111.1"/>
    </source>
</evidence>
<dbReference type="InterPro" id="IPR058732">
    <property type="entry name" value="RUNDC1_M"/>
</dbReference>
<dbReference type="AlphaFoldDB" id="A0A091FSY0"/>
<dbReference type="PROSITE" id="PS50826">
    <property type="entry name" value="RUN"/>
    <property type="match status" value="1"/>
</dbReference>
<dbReference type="Pfam" id="PF26030">
    <property type="entry name" value="RUNDC1"/>
    <property type="match status" value="1"/>
</dbReference>
<feature type="non-terminal residue" evidence="7">
    <location>
        <position position="444"/>
    </location>
</feature>
<comment type="function">
    <text evidence="3">May play a role as p53/TP53 inhibitor and thus may have oncogenic activity.</text>
</comment>
<evidence type="ECO:0000256" key="1">
    <source>
        <dbReference type="ARBA" id="ARBA00022553"/>
    </source>
</evidence>
<keyword evidence="1" id="KW-0597">Phosphoprotein</keyword>
<dbReference type="PANTHER" id="PTHR47194:SF5">
    <property type="entry name" value="RUN DOMAIN-CONTAINING PROTEIN 1"/>
    <property type="match status" value="1"/>
</dbReference>
<feature type="domain" description="RUN" evidence="6">
    <location>
        <begin position="252"/>
        <end position="433"/>
    </location>
</feature>
<dbReference type="SUPFAM" id="SSF140741">
    <property type="entry name" value="RUN domain-like"/>
    <property type="match status" value="1"/>
</dbReference>
<organism evidence="7 8">
    <name type="scientific">Cuculus canorus</name>
    <name type="common">Common cuckoo</name>
    <dbReference type="NCBI Taxonomy" id="55661"/>
    <lineage>
        <taxon>Eukaryota</taxon>
        <taxon>Metazoa</taxon>
        <taxon>Chordata</taxon>
        <taxon>Craniata</taxon>
        <taxon>Vertebrata</taxon>
        <taxon>Euteleostomi</taxon>
        <taxon>Archelosauria</taxon>
        <taxon>Archosauria</taxon>
        <taxon>Dinosauria</taxon>
        <taxon>Saurischia</taxon>
        <taxon>Theropoda</taxon>
        <taxon>Coelurosauria</taxon>
        <taxon>Aves</taxon>
        <taxon>Neognathae</taxon>
        <taxon>Neoaves</taxon>
        <taxon>Otidimorphae</taxon>
        <taxon>Cuculiformes</taxon>
        <taxon>Cuculidae</taxon>
        <taxon>Cuculus</taxon>
    </lineage>
</organism>
<feature type="region of interest" description="Disordered" evidence="5">
    <location>
        <begin position="136"/>
        <end position="161"/>
    </location>
</feature>
<dbReference type="EMBL" id="KL447298">
    <property type="protein sequence ID" value="KFO72111.1"/>
    <property type="molecule type" value="Genomic_DNA"/>
</dbReference>
<feature type="compositionally biased region" description="Polar residues" evidence="5">
    <location>
        <begin position="146"/>
        <end position="156"/>
    </location>
</feature>
<evidence type="ECO:0000259" key="6">
    <source>
        <dbReference type="PROSITE" id="PS50826"/>
    </source>
</evidence>
<dbReference type="FunFam" id="1.20.58.900:FF:000012">
    <property type="entry name" value="RUN domain-containing protein 1"/>
    <property type="match status" value="1"/>
</dbReference>
<dbReference type="CDD" id="cd17683">
    <property type="entry name" value="RUN_RUNDC1"/>
    <property type="match status" value="1"/>
</dbReference>
<dbReference type="Proteomes" id="UP000053760">
    <property type="component" value="Unassembled WGS sequence"/>
</dbReference>
<evidence type="ECO:0000256" key="4">
    <source>
        <dbReference type="ARBA" id="ARBA00072888"/>
    </source>
</evidence>
<evidence type="ECO:0000313" key="8">
    <source>
        <dbReference type="Proteomes" id="UP000053760"/>
    </source>
</evidence>
<dbReference type="InterPro" id="IPR037213">
    <property type="entry name" value="Run_dom_sf"/>
</dbReference>